<evidence type="ECO:0000313" key="7">
    <source>
        <dbReference type="EMBL" id="MBM0104329.1"/>
    </source>
</evidence>
<reference evidence="7 8" key="1">
    <citation type="journal article" date="2021" name="Int. J. Syst. Evol. Microbiol.">
        <title>Steroidobacter gossypii sp. nov., isolated from soil of cotton cropping field.</title>
        <authorList>
            <person name="Huang R."/>
            <person name="Yang S."/>
            <person name="Zhen C."/>
            <person name="Liu W."/>
        </authorList>
    </citation>
    <scope>NUCLEOTIDE SEQUENCE [LARGE SCALE GENOMIC DNA]</scope>
    <source>
        <strain evidence="7 8">S1-65</strain>
    </source>
</reference>
<comment type="caution">
    <text evidence="7">The sequence shown here is derived from an EMBL/GenBank/DDBJ whole genome shotgun (WGS) entry which is preliminary data.</text>
</comment>
<dbReference type="PANTHER" id="PTHR21716">
    <property type="entry name" value="TRANSMEMBRANE PROTEIN"/>
    <property type="match status" value="1"/>
</dbReference>
<evidence type="ECO:0000256" key="3">
    <source>
        <dbReference type="ARBA" id="ARBA00022692"/>
    </source>
</evidence>
<comment type="subcellular location">
    <subcellularLocation>
        <location evidence="1">Membrane</location>
        <topology evidence="1">Multi-pass membrane protein</topology>
    </subcellularLocation>
</comment>
<accession>A0ABS1WTM6</accession>
<feature type="transmembrane region" description="Helical" evidence="6">
    <location>
        <begin position="166"/>
        <end position="188"/>
    </location>
</feature>
<dbReference type="Pfam" id="PF01594">
    <property type="entry name" value="AI-2E_transport"/>
    <property type="match status" value="1"/>
</dbReference>
<evidence type="ECO:0000256" key="5">
    <source>
        <dbReference type="ARBA" id="ARBA00023136"/>
    </source>
</evidence>
<dbReference type="RefSeq" id="WP_203166283.1">
    <property type="nucleotide sequence ID" value="NZ_JAEVLS010000001.1"/>
</dbReference>
<feature type="transmembrane region" description="Helical" evidence="6">
    <location>
        <begin position="70"/>
        <end position="96"/>
    </location>
</feature>
<name>A0ABS1WTM6_9GAMM</name>
<comment type="similarity">
    <text evidence="2">Belongs to the autoinducer-2 exporter (AI-2E) (TC 2.A.86) family.</text>
</comment>
<evidence type="ECO:0000313" key="8">
    <source>
        <dbReference type="Proteomes" id="UP000661077"/>
    </source>
</evidence>
<evidence type="ECO:0000256" key="4">
    <source>
        <dbReference type="ARBA" id="ARBA00022989"/>
    </source>
</evidence>
<feature type="transmembrane region" description="Helical" evidence="6">
    <location>
        <begin position="251"/>
        <end position="273"/>
    </location>
</feature>
<evidence type="ECO:0000256" key="6">
    <source>
        <dbReference type="SAM" id="Phobius"/>
    </source>
</evidence>
<evidence type="ECO:0000256" key="2">
    <source>
        <dbReference type="ARBA" id="ARBA00009773"/>
    </source>
</evidence>
<organism evidence="7 8">
    <name type="scientific">Steroidobacter gossypii</name>
    <dbReference type="NCBI Taxonomy" id="2805490"/>
    <lineage>
        <taxon>Bacteria</taxon>
        <taxon>Pseudomonadati</taxon>
        <taxon>Pseudomonadota</taxon>
        <taxon>Gammaproteobacteria</taxon>
        <taxon>Steroidobacterales</taxon>
        <taxon>Steroidobacteraceae</taxon>
        <taxon>Steroidobacter</taxon>
    </lineage>
</organism>
<feature type="transmembrane region" description="Helical" evidence="6">
    <location>
        <begin position="39"/>
        <end position="58"/>
    </location>
</feature>
<feature type="transmembrane region" description="Helical" evidence="6">
    <location>
        <begin position="15"/>
        <end position="33"/>
    </location>
</feature>
<dbReference type="InterPro" id="IPR002549">
    <property type="entry name" value="AI-2E-like"/>
</dbReference>
<keyword evidence="5 6" id="KW-0472">Membrane</keyword>
<gene>
    <name evidence="7" type="ORF">JM946_06205</name>
</gene>
<feature type="transmembrane region" description="Helical" evidence="6">
    <location>
        <begin position="222"/>
        <end position="245"/>
    </location>
</feature>
<dbReference type="PANTHER" id="PTHR21716:SF4">
    <property type="entry name" value="TRANSMEMBRANE PROTEIN 245"/>
    <property type="match status" value="1"/>
</dbReference>
<keyword evidence="4 6" id="KW-1133">Transmembrane helix</keyword>
<dbReference type="Proteomes" id="UP000661077">
    <property type="component" value="Unassembled WGS sequence"/>
</dbReference>
<dbReference type="EMBL" id="JAEVLS010000001">
    <property type="protein sequence ID" value="MBM0104329.1"/>
    <property type="molecule type" value="Genomic_DNA"/>
</dbReference>
<feature type="transmembrane region" description="Helical" evidence="6">
    <location>
        <begin position="322"/>
        <end position="352"/>
    </location>
</feature>
<keyword evidence="3 6" id="KW-0812">Transmembrane</keyword>
<protein>
    <submittedName>
        <fullName evidence="7">AI-2E family transporter</fullName>
    </submittedName>
</protein>
<keyword evidence="8" id="KW-1185">Reference proteome</keyword>
<evidence type="ECO:0000256" key="1">
    <source>
        <dbReference type="ARBA" id="ARBA00004141"/>
    </source>
</evidence>
<sequence length="377" mass="40062">MTQPPPRIVPAGDRFYARTFALATCLVLGLALFEIVQPFLGPLLWAIFIAFLLFPLHVRLAARLRGRSQLSAALLTVLTFVVIIGPLTALSAAFAAQVGDLLQIVQTTVADQTQGNVLNLANVPWVRDRLAWLNDTLDVDLAQIQGWIAQGSRETLQSLASLGGRAFMGAVGTVVGFVMMEFMLFFFVRDGAEMIGTLRELIPMAEAHKAKLFDHLAAVTRAMVYGTGLTALIQGGLVGIAFLIINFPSPLVFAVIAALLSLLPVGGTALVWGPAVLVLAAQGRWGAAIFLLIWGALLVSLVDNVVRPLLVSGRANVGTLTVFIGVLGGLAGFGAIGLFLGPVVLALIIALIRFRLEMRRTEKAMALSAESSPQSSS</sequence>
<feature type="transmembrane region" description="Helical" evidence="6">
    <location>
        <begin position="285"/>
        <end position="302"/>
    </location>
</feature>
<proteinExistence type="inferred from homology"/>